<evidence type="ECO:0000313" key="1">
    <source>
        <dbReference type="EMBL" id="KKM13407.1"/>
    </source>
</evidence>
<dbReference type="EMBL" id="LAZR01015385">
    <property type="protein sequence ID" value="KKM13407.1"/>
    <property type="molecule type" value="Genomic_DNA"/>
</dbReference>
<comment type="caution">
    <text evidence="1">The sequence shown here is derived from an EMBL/GenBank/DDBJ whole genome shotgun (WGS) entry which is preliminary data.</text>
</comment>
<proteinExistence type="predicted"/>
<dbReference type="AlphaFoldDB" id="A0A0F9HDX8"/>
<reference evidence="1" key="1">
    <citation type="journal article" date="2015" name="Nature">
        <title>Complex archaea that bridge the gap between prokaryotes and eukaryotes.</title>
        <authorList>
            <person name="Spang A."/>
            <person name="Saw J.H."/>
            <person name="Jorgensen S.L."/>
            <person name="Zaremba-Niedzwiedzka K."/>
            <person name="Martijn J."/>
            <person name="Lind A.E."/>
            <person name="van Eijk R."/>
            <person name="Schleper C."/>
            <person name="Guy L."/>
            <person name="Ettema T.J."/>
        </authorList>
    </citation>
    <scope>NUCLEOTIDE SEQUENCE</scope>
</reference>
<dbReference type="Pfam" id="PF10934">
    <property type="entry name" value="Sheath_initiator"/>
    <property type="match status" value="1"/>
</dbReference>
<accession>A0A0F9HDX8</accession>
<dbReference type="InterPro" id="IPR020288">
    <property type="entry name" value="Sheath_initiator"/>
</dbReference>
<name>A0A0F9HDX8_9ZZZZ</name>
<sequence>MANVKLTTGGDLDFSTGNLVIITGTTEIAQKVSVRLKFFLGEWFLDQRLGIPYFEQVFIKNPNLSVLNNLFRGVVANSPGIVEVQEFSLAINSATRALTVTFLAKTSSGETINFNEEFIVV</sequence>
<organism evidence="1">
    <name type="scientific">marine sediment metagenome</name>
    <dbReference type="NCBI Taxonomy" id="412755"/>
    <lineage>
        <taxon>unclassified sequences</taxon>
        <taxon>metagenomes</taxon>
        <taxon>ecological metagenomes</taxon>
    </lineage>
</organism>
<protein>
    <recommendedName>
        <fullName evidence="2">IraD/Gp25-like domain-containing protein</fullName>
    </recommendedName>
</protein>
<evidence type="ECO:0008006" key="2">
    <source>
        <dbReference type="Google" id="ProtNLM"/>
    </source>
</evidence>
<gene>
    <name evidence="1" type="ORF">LCGC14_1716520</name>
</gene>